<comment type="caution">
    <text evidence="12">The sequence shown here is derived from an EMBL/GenBank/DDBJ whole genome shotgun (WGS) entry which is preliminary data.</text>
</comment>
<dbReference type="CDD" id="cd06261">
    <property type="entry name" value="TM_PBP2"/>
    <property type="match status" value="1"/>
</dbReference>
<evidence type="ECO:0000256" key="10">
    <source>
        <dbReference type="RuleBase" id="RU363032"/>
    </source>
</evidence>
<feature type="transmembrane region" description="Helical" evidence="10">
    <location>
        <begin position="192"/>
        <end position="211"/>
    </location>
</feature>
<evidence type="ECO:0000256" key="7">
    <source>
        <dbReference type="ARBA" id="ARBA00022989"/>
    </source>
</evidence>
<feature type="domain" description="ABC transmembrane type-1" evidence="11">
    <location>
        <begin position="130"/>
        <end position="318"/>
    </location>
</feature>
<dbReference type="AlphaFoldDB" id="A0A401IS90"/>
<protein>
    <submittedName>
        <fullName evidence="12">Oligopeptide ABC transporter permease protein</fullName>
    </submittedName>
</protein>
<dbReference type="PANTHER" id="PTHR43386:SF24">
    <property type="entry name" value="OLIGOPEPTIDE TRANSPORT SYSTEM PERMEASE PROTEIN AMID"/>
    <property type="match status" value="1"/>
</dbReference>
<dbReference type="NCBIfam" id="NF043080">
    <property type="entry name" value="MMSYN1_0166"/>
    <property type="match status" value="1"/>
</dbReference>
<name>A0A401IS90_9LACO</name>
<keyword evidence="3" id="KW-1003">Cell membrane</keyword>
<keyword evidence="6" id="KW-0653">Protein transport</keyword>
<dbReference type="Pfam" id="PF12911">
    <property type="entry name" value="OppC_N"/>
    <property type="match status" value="1"/>
</dbReference>
<evidence type="ECO:0000256" key="4">
    <source>
        <dbReference type="ARBA" id="ARBA00022692"/>
    </source>
</evidence>
<dbReference type="InterPro" id="IPR035906">
    <property type="entry name" value="MetI-like_sf"/>
</dbReference>
<feature type="transmembrane region" description="Helical" evidence="10">
    <location>
        <begin position="168"/>
        <end position="186"/>
    </location>
</feature>
<keyword evidence="7 10" id="KW-1133">Transmembrane helix</keyword>
<keyword evidence="13" id="KW-1185">Reference proteome</keyword>
<dbReference type="InterPro" id="IPR000515">
    <property type="entry name" value="MetI-like"/>
</dbReference>
<feature type="transmembrane region" description="Helical" evidence="10">
    <location>
        <begin position="65"/>
        <end position="86"/>
    </location>
</feature>
<reference evidence="12 13" key="1">
    <citation type="journal article" date="2019" name="Int. J. Syst. Evol. Microbiol.">
        <title>Lactobacillus salitolerans sp. nov., a novel lactic acid bacterium isolated from spent mushroom substrates.</title>
        <authorList>
            <person name="Tohno M."/>
            <person name="Tanizawa Y."/>
            <person name="Kojima Y."/>
            <person name="Sakamoto M."/>
            <person name="Nakamura Y."/>
            <person name="Ohkuma M."/>
            <person name="Kobayashi H."/>
        </authorList>
    </citation>
    <scope>NUCLEOTIDE SEQUENCE [LARGE SCALE GENOMIC DNA]</scope>
    <source>
        <strain evidence="12 13">YK43</strain>
    </source>
</reference>
<keyword evidence="5" id="KW-0571">Peptide transport</keyword>
<dbReference type="SUPFAM" id="SSF161098">
    <property type="entry name" value="MetI-like"/>
    <property type="match status" value="1"/>
</dbReference>
<gene>
    <name evidence="12" type="primary">oppC</name>
    <name evidence="12" type="ORF">LFYK43_08610</name>
</gene>
<evidence type="ECO:0000256" key="1">
    <source>
        <dbReference type="ARBA" id="ARBA00004651"/>
    </source>
</evidence>
<keyword evidence="4 10" id="KW-0812">Transmembrane</keyword>
<keyword evidence="2 10" id="KW-0813">Transport</keyword>
<evidence type="ECO:0000256" key="3">
    <source>
        <dbReference type="ARBA" id="ARBA00022475"/>
    </source>
</evidence>
<feature type="transmembrane region" description="Helical" evidence="10">
    <location>
        <begin position="134"/>
        <end position="156"/>
    </location>
</feature>
<dbReference type="Gene3D" id="1.10.3720.10">
    <property type="entry name" value="MetI-like"/>
    <property type="match status" value="1"/>
</dbReference>
<sequence>MISIAQQEEFKQTEIYEMNSVVERDNISADDFAVVTIDKEENEKIGTTKYSYWGSVAKNFFLSKVTIFMLVLIVIILLMSFIQPLFSGYDLSNVSKINDFGARYNFPNAKYWFGTDANGNSLFDAIWAGARTSISIGVIASLIIEGIGVIVGAIWGVSKKFDRVMLEIYNVISNVPSLLIIIVLSYAFGNGFWNLIFAMTCTSWIGTAYFMRVQVMIMRDREYNVASRTLGTSTKRIVLKNILPYLTSVIVTDVSLTLPSFISYEVFLSFLGVGLSQNVPSLGRLISQYSPYMTSYPYLFWLPVLVLALITISLYIIGQRLSDASDPKTHM</sequence>
<dbReference type="GO" id="GO:0005886">
    <property type="term" value="C:plasma membrane"/>
    <property type="evidence" value="ECO:0007669"/>
    <property type="project" value="UniProtKB-SubCell"/>
</dbReference>
<evidence type="ECO:0000256" key="9">
    <source>
        <dbReference type="ARBA" id="ARBA00024202"/>
    </source>
</evidence>
<evidence type="ECO:0000313" key="13">
    <source>
        <dbReference type="Proteomes" id="UP000286848"/>
    </source>
</evidence>
<dbReference type="InterPro" id="IPR050366">
    <property type="entry name" value="BP-dependent_transpt_permease"/>
</dbReference>
<dbReference type="InterPro" id="IPR054864">
    <property type="entry name" value="OppC_permease"/>
</dbReference>
<dbReference type="GO" id="GO:0015031">
    <property type="term" value="P:protein transport"/>
    <property type="evidence" value="ECO:0007669"/>
    <property type="project" value="UniProtKB-KW"/>
</dbReference>
<dbReference type="GO" id="GO:0015833">
    <property type="term" value="P:peptide transport"/>
    <property type="evidence" value="ECO:0007669"/>
    <property type="project" value="UniProtKB-KW"/>
</dbReference>
<comment type="subcellular location">
    <subcellularLocation>
        <location evidence="1 10">Cell membrane</location>
        <topology evidence="1 10">Multi-pass membrane protein</topology>
    </subcellularLocation>
</comment>
<dbReference type="PROSITE" id="PS50928">
    <property type="entry name" value="ABC_TM1"/>
    <property type="match status" value="1"/>
</dbReference>
<keyword evidence="8 10" id="KW-0472">Membrane</keyword>
<evidence type="ECO:0000256" key="5">
    <source>
        <dbReference type="ARBA" id="ARBA00022856"/>
    </source>
</evidence>
<evidence type="ECO:0000256" key="2">
    <source>
        <dbReference type="ARBA" id="ARBA00022448"/>
    </source>
</evidence>
<dbReference type="PANTHER" id="PTHR43386">
    <property type="entry name" value="OLIGOPEPTIDE TRANSPORT SYSTEM PERMEASE PROTEIN APPC"/>
    <property type="match status" value="1"/>
</dbReference>
<dbReference type="GO" id="GO:0055085">
    <property type="term" value="P:transmembrane transport"/>
    <property type="evidence" value="ECO:0007669"/>
    <property type="project" value="InterPro"/>
</dbReference>
<dbReference type="EMBL" id="BFFP01000010">
    <property type="protein sequence ID" value="GBG94402.1"/>
    <property type="molecule type" value="Genomic_DNA"/>
</dbReference>
<evidence type="ECO:0000256" key="6">
    <source>
        <dbReference type="ARBA" id="ARBA00022927"/>
    </source>
</evidence>
<dbReference type="Proteomes" id="UP000286848">
    <property type="component" value="Unassembled WGS sequence"/>
</dbReference>
<dbReference type="InterPro" id="IPR025966">
    <property type="entry name" value="OppC_N"/>
</dbReference>
<feature type="transmembrane region" description="Helical" evidence="10">
    <location>
        <begin position="242"/>
        <end position="262"/>
    </location>
</feature>
<evidence type="ECO:0000259" key="11">
    <source>
        <dbReference type="PROSITE" id="PS50928"/>
    </source>
</evidence>
<evidence type="ECO:0000256" key="8">
    <source>
        <dbReference type="ARBA" id="ARBA00023136"/>
    </source>
</evidence>
<organism evidence="12 13">
    <name type="scientific">Ligilactobacillus salitolerans</name>
    <dbReference type="NCBI Taxonomy" id="1808352"/>
    <lineage>
        <taxon>Bacteria</taxon>
        <taxon>Bacillati</taxon>
        <taxon>Bacillota</taxon>
        <taxon>Bacilli</taxon>
        <taxon>Lactobacillales</taxon>
        <taxon>Lactobacillaceae</taxon>
        <taxon>Ligilactobacillus</taxon>
    </lineage>
</organism>
<proteinExistence type="inferred from homology"/>
<feature type="transmembrane region" description="Helical" evidence="10">
    <location>
        <begin position="298"/>
        <end position="318"/>
    </location>
</feature>
<comment type="similarity">
    <text evidence="9">Belongs to the binding-protein-dependent transport system permease family. OppBC subfamily.</text>
</comment>
<accession>A0A401IS90</accession>
<evidence type="ECO:0000313" key="12">
    <source>
        <dbReference type="EMBL" id="GBG94402.1"/>
    </source>
</evidence>
<dbReference type="Pfam" id="PF00528">
    <property type="entry name" value="BPD_transp_1"/>
    <property type="match status" value="1"/>
</dbReference>